<organism evidence="6 7">
    <name type="scientific">Halanaerobium polyolivorans</name>
    <dbReference type="NCBI Taxonomy" id="2886943"/>
    <lineage>
        <taxon>Bacteria</taxon>
        <taxon>Bacillati</taxon>
        <taxon>Bacillota</taxon>
        <taxon>Clostridia</taxon>
        <taxon>Halanaerobiales</taxon>
        <taxon>Halanaerobiaceae</taxon>
        <taxon>Halanaerobium</taxon>
    </lineage>
</organism>
<dbReference type="GO" id="GO:0030288">
    <property type="term" value="C:outer membrane-bounded periplasmic space"/>
    <property type="evidence" value="ECO:0007669"/>
    <property type="project" value="InterPro"/>
</dbReference>
<dbReference type="EMBL" id="JAJFAT010000020">
    <property type="protein sequence ID" value="MCC3145879.1"/>
    <property type="molecule type" value="Genomic_DNA"/>
</dbReference>
<sequence length="267" mass="29194">MEAMIAALLVISLFVGGPSGLDPQTREAEKIEAEYIENHEQIMEDILLSADQIISTKENVTTATQLLAALPNREDKAKIAIYNIQDKTGQYSEIGSNIVSQGATEMLITALLRSRQFEVLDRVNFSNFMTEQSLVEQNRIIEGQGPIIGQLLGADYLISGAVTEYQIDKRTGGLGLIVGGKGGIQEHAVASCAVDLRVTDTTDGKVVWARSLKKEIVGEKIGFEVFSFMNNNIVEFETGRGQQEVINLVVRTLLEEAVFKLSISGVM</sequence>
<evidence type="ECO:0000256" key="1">
    <source>
        <dbReference type="ARBA" id="ARBA00022475"/>
    </source>
</evidence>
<evidence type="ECO:0000256" key="2">
    <source>
        <dbReference type="ARBA" id="ARBA00022729"/>
    </source>
</evidence>
<name>A0AAW4X229_9FIRM</name>
<evidence type="ECO:0000313" key="7">
    <source>
        <dbReference type="Proteomes" id="UP001199296"/>
    </source>
</evidence>
<dbReference type="AlphaFoldDB" id="A0AAW4X229"/>
<comment type="caution">
    <text evidence="6">The sequence shown here is derived from an EMBL/GenBank/DDBJ whole genome shotgun (WGS) entry which is preliminary data.</text>
</comment>
<evidence type="ECO:0000256" key="4">
    <source>
        <dbReference type="ARBA" id="ARBA00023139"/>
    </source>
</evidence>
<keyword evidence="7" id="KW-1185">Reference proteome</keyword>
<dbReference type="Gene3D" id="3.40.50.10610">
    <property type="entry name" value="ABC-type transport auxiliary lipoprotein component"/>
    <property type="match status" value="1"/>
</dbReference>
<dbReference type="PANTHER" id="PTHR41164:SF1">
    <property type="entry name" value="CURLI PRODUCTION ASSEMBLY_TRANSPORT COMPONENT CSGG"/>
    <property type="match status" value="1"/>
</dbReference>
<keyword evidence="4" id="KW-0564">Palmitate</keyword>
<reference evidence="6 7" key="1">
    <citation type="submission" date="2021-10" db="EMBL/GenBank/DDBJ databases">
        <authorList>
            <person name="Grouzdev D.S."/>
            <person name="Pantiukh K.S."/>
            <person name="Krutkina M.S."/>
        </authorList>
    </citation>
    <scope>NUCLEOTIDE SEQUENCE [LARGE SCALE GENOMIC DNA]</scope>
    <source>
        <strain evidence="6 7">Z-7514</strain>
    </source>
</reference>
<proteinExistence type="predicted"/>
<accession>A0AAW4X229</accession>
<gene>
    <name evidence="6" type="ORF">LJ207_11190</name>
</gene>
<evidence type="ECO:0000313" key="6">
    <source>
        <dbReference type="EMBL" id="MCC3145879.1"/>
    </source>
</evidence>
<keyword evidence="1" id="KW-1003">Cell membrane</keyword>
<evidence type="ECO:0000256" key="5">
    <source>
        <dbReference type="ARBA" id="ARBA00023288"/>
    </source>
</evidence>
<keyword evidence="5" id="KW-0449">Lipoprotein</keyword>
<keyword evidence="3" id="KW-0472">Membrane</keyword>
<evidence type="ECO:0000256" key="3">
    <source>
        <dbReference type="ARBA" id="ARBA00023136"/>
    </source>
</evidence>
<keyword evidence="2" id="KW-0732">Signal</keyword>
<dbReference type="Pfam" id="PF03783">
    <property type="entry name" value="CsgG"/>
    <property type="match status" value="1"/>
</dbReference>
<dbReference type="PANTHER" id="PTHR41164">
    <property type="entry name" value="CURLI PRODUCTION ASSEMBLY/TRANSPORT COMPONENT CSGG"/>
    <property type="match status" value="1"/>
</dbReference>
<dbReference type="Proteomes" id="UP001199296">
    <property type="component" value="Unassembled WGS sequence"/>
</dbReference>
<dbReference type="RefSeq" id="WP_229346578.1">
    <property type="nucleotide sequence ID" value="NZ_JAJFAT010000020.1"/>
</dbReference>
<dbReference type="InterPro" id="IPR005534">
    <property type="entry name" value="Curli_assmbl/transp-comp_CsgG"/>
</dbReference>
<protein>
    <submittedName>
        <fullName evidence="6">CsgG/HfaB family protein</fullName>
    </submittedName>
</protein>